<sequence>MPAWRLGRLIGSLLLLAALAVSGFAAATAVTDLAVRDQSSQTWIADSTDPPTEGDATEPEAGLQALGWEWG</sequence>
<keyword evidence="2" id="KW-0732">Signal</keyword>
<comment type="caution">
    <text evidence="3">The sequence shown here is derived from an EMBL/GenBank/DDBJ whole genome shotgun (WGS) entry which is preliminary data.</text>
</comment>
<gene>
    <name evidence="3" type="ORF">Pen02_46480</name>
</gene>
<organism evidence="3 4">
    <name type="scientific">Plantactinospora endophytica</name>
    <dbReference type="NCBI Taxonomy" id="673535"/>
    <lineage>
        <taxon>Bacteria</taxon>
        <taxon>Bacillati</taxon>
        <taxon>Actinomycetota</taxon>
        <taxon>Actinomycetes</taxon>
        <taxon>Micromonosporales</taxon>
        <taxon>Micromonosporaceae</taxon>
        <taxon>Plantactinospora</taxon>
    </lineage>
</organism>
<feature type="signal peptide" evidence="2">
    <location>
        <begin position="1"/>
        <end position="27"/>
    </location>
</feature>
<evidence type="ECO:0000313" key="3">
    <source>
        <dbReference type="EMBL" id="GIG89712.1"/>
    </source>
</evidence>
<feature type="region of interest" description="Disordered" evidence="1">
    <location>
        <begin position="42"/>
        <end position="63"/>
    </location>
</feature>
<evidence type="ECO:0000256" key="2">
    <source>
        <dbReference type="SAM" id="SignalP"/>
    </source>
</evidence>
<evidence type="ECO:0000256" key="1">
    <source>
        <dbReference type="SAM" id="MobiDB-lite"/>
    </source>
</evidence>
<feature type="chain" id="PRO_5047204032" evidence="2">
    <location>
        <begin position="28"/>
        <end position="71"/>
    </location>
</feature>
<protein>
    <submittedName>
        <fullName evidence="3">Uncharacterized protein</fullName>
    </submittedName>
</protein>
<proteinExistence type="predicted"/>
<evidence type="ECO:0000313" key="4">
    <source>
        <dbReference type="Proteomes" id="UP000646749"/>
    </source>
</evidence>
<dbReference type="EMBL" id="BONW01000021">
    <property type="protein sequence ID" value="GIG89712.1"/>
    <property type="molecule type" value="Genomic_DNA"/>
</dbReference>
<dbReference type="Proteomes" id="UP000646749">
    <property type="component" value="Unassembled WGS sequence"/>
</dbReference>
<reference evidence="3 4" key="1">
    <citation type="submission" date="2021-01" db="EMBL/GenBank/DDBJ databases">
        <title>Whole genome shotgun sequence of Plantactinospora endophytica NBRC 110450.</title>
        <authorList>
            <person name="Komaki H."/>
            <person name="Tamura T."/>
        </authorList>
    </citation>
    <scope>NUCLEOTIDE SEQUENCE [LARGE SCALE GENOMIC DNA]</scope>
    <source>
        <strain evidence="3 4">NBRC 110450</strain>
    </source>
</reference>
<accession>A0ABQ4E4S6</accession>
<keyword evidence="4" id="KW-1185">Reference proteome</keyword>
<name>A0ABQ4E4S6_9ACTN</name>